<accession>A0A382XA88</accession>
<evidence type="ECO:0000313" key="1">
    <source>
        <dbReference type="EMBL" id="SVD67231.1"/>
    </source>
</evidence>
<name>A0A382XA88_9ZZZZ</name>
<dbReference type="EMBL" id="UINC01165694">
    <property type="protein sequence ID" value="SVD67231.1"/>
    <property type="molecule type" value="Genomic_DNA"/>
</dbReference>
<dbReference type="SUPFAM" id="SSF54506">
    <property type="entry name" value="Diaminopimelate epimerase-like"/>
    <property type="match status" value="1"/>
</dbReference>
<gene>
    <name evidence="1" type="ORF">METZ01_LOCUS420085</name>
</gene>
<organism evidence="1">
    <name type="scientific">marine metagenome</name>
    <dbReference type="NCBI Taxonomy" id="408172"/>
    <lineage>
        <taxon>unclassified sequences</taxon>
        <taxon>metagenomes</taxon>
        <taxon>ecological metagenomes</taxon>
    </lineage>
</organism>
<dbReference type="AlphaFoldDB" id="A0A382XA88"/>
<reference evidence="1" key="1">
    <citation type="submission" date="2018-05" db="EMBL/GenBank/DDBJ databases">
        <authorList>
            <person name="Lanie J.A."/>
            <person name="Ng W.-L."/>
            <person name="Kazmierczak K.M."/>
            <person name="Andrzejewski T.M."/>
            <person name="Davidsen T.M."/>
            <person name="Wayne K.J."/>
            <person name="Tettelin H."/>
            <person name="Glass J.I."/>
            <person name="Rusch D."/>
            <person name="Podicherti R."/>
            <person name="Tsui H.-C.T."/>
            <person name="Winkler M.E."/>
        </authorList>
    </citation>
    <scope>NUCLEOTIDE SEQUENCE</scope>
</reference>
<sequence>RQGICASPVRVDLRGGSLSIGITDDGRVMMTGPAAEVFSGEWPTIPGSGR</sequence>
<dbReference type="Gene3D" id="3.10.310.10">
    <property type="entry name" value="Diaminopimelate Epimerase, Chain A, domain 1"/>
    <property type="match status" value="1"/>
</dbReference>
<feature type="non-terminal residue" evidence="1">
    <location>
        <position position="1"/>
    </location>
</feature>
<evidence type="ECO:0008006" key="2">
    <source>
        <dbReference type="Google" id="ProtNLM"/>
    </source>
</evidence>
<protein>
    <recommendedName>
        <fullName evidence="2">Diaminopimelate epimerase</fullName>
    </recommendedName>
</protein>
<proteinExistence type="predicted"/>